<comment type="similarity">
    <text evidence="3 7">Belongs to the glycosyltransferase 1 family. Bacterial/plant glycogen synthase subfamily.</text>
</comment>
<evidence type="ECO:0000259" key="9">
    <source>
        <dbReference type="Pfam" id="PF08323"/>
    </source>
</evidence>
<accession>A0A2H0NCK0</accession>
<dbReference type="InterPro" id="IPR011835">
    <property type="entry name" value="GS/SS"/>
</dbReference>
<evidence type="ECO:0000256" key="2">
    <source>
        <dbReference type="ARBA" id="ARBA00002764"/>
    </source>
</evidence>
<dbReference type="Pfam" id="PF08323">
    <property type="entry name" value="Glyco_transf_5"/>
    <property type="match status" value="1"/>
</dbReference>
<feature type="domain" description="Glycosyl transferase family 1" evidence="8">
    <location>
        <begin position="307"/>
        <end position="467"/>
    </location>
</feature>
<feature type="binding site" evidence="7">
    <location>
        <position position="21"/>
    </location>
    <ligand>
        <name>ADP-alpha-D-glucose</name>
        <dbReference type="ChEBI" id="CHEBI:57498"/>
    </ligand>
</feature>
<comment type="pathway">
    <text evidence="7">Glycan biosynthesis; glycogen biosynthesis.</text>
</comment>
<dbReference type="UniPathway" id="UPA00164"/>
<comment type="catalytic activity">
    <reaction evidence="1 7">
        <text>[(1-&gt;4)-alpha-D-glucosyl](n) + ADP-alpha-D-glucose = [(1-&gt;4)-alpha-D-glucosyl](n+1) + ADP + H(+)</text>
        <dbReference type="Rhea" id="RHEA:18189"/>
        <dbReference type="Rhea" id="RHEA-COMP:9584"/>
        <dbReference type="Rhea" id="RHEA-COMP:9587"/>
        <dbReference type="ChEBI" id="CHEBI:15378"/>
        <dbReference type="ChEBI" id="CHEBI:15444"/>
        <dbReference type="ChEBI" id="CHEBI:57498"/>
        <dbReference type="ChEBI" id="CHEBI:456216"/>
        <dbReference type="EC" id="2.4.1.21"/>
    </reaction>
</comment>
<evidence type="ECO:0000313" key="10">
    <source>
        <dbReference type="EMBL" id="PIR06621.1"/>
    </source>
</evidence>
<evidence type="ECO:0000313" key="11">
    <source>
        <dbReference type="Proteomes" id="UP000230564"/>
    </source>
</evidence>
<name>A0A2H0NCK0_9BACT</name>
<dbReference type="GO" id="GO:0004373">
    <property type="term" value="F:alpha-1,4-glucan glucosyltransferase (UDP-glucose donor) activity"/>
    <property type="evidence" value="ECO:0007669"/>
    <property type="project" value="InterPro"/>
</dbReference>
<dbReference type="InterPro" id="IPR001296">
    <property type="entry name" value="Glyco_trans_1"/>
</dbReference>
<dbReference type="Proteomes" id="UP000230564">
    <property type="component" value="Unassembled WGS sequence"/>
</dbReference>
<keyword evidence="6 7" id="KW-0320">Glycogen biosynthesis</keyword>
<keyword evidence="4 7" id="KW-0328">Glycosyltransferase</keyword>
<dbReference type="PANTHER" id="PTHR45825:SF11">
    <property type="entry name" value="ALPHA AMYLASE DOMAIN-CONTAINING PROTEIN"/>
    <property type="match status" value="1"/>
</dbReference>
<comment type="function">
    <text evidence="2 7">Synthesizes alpha-1,4-glucan chains using ADP-glucose.</text>
</comment>
<evidence type="ECO:0000256" key="7">
    <source>
        <dbReference type="HAMAP-Rule" id="MF_00484"/>
    </source>
</evidence>
<dbReference type="AlphaFoldDB" id="A0A2H0NCK0"/>
<sequence length="494" mass="56246">MSAKNKLQVLFAGAELAPLVKAGGLGDVMGSLPQALAKLGVTIKVIIPFYGLINKAKYKIRLAKKNISFEIEGGQVHFDLYQTVLPQSRVSVFLIKNKLFNPHKIYLGGRRYLKNRVYSREIGDVERFVFFSKAVVRTVEAMKWSIDIIHCHDWHTALIPTFVDEYSLADKNFYNIKTLFTIHNLANQGVAGLDIVDYANLHQQLTLALMEDYYDCDGRIIDLMKIGILSADFINTVSPTYAQEILTKEYGEDLEKYLQRRKKHLVGILNGLDLGLFNPQKDKFIKKKYSVKNFAVAKSVNKKYLQQRSKLPQRSDIPLFGLVTRLVEQKGLDILLPALENLLADYQLQVVILGTGRPQYEQVLKKLAKKYPEKLKTNLIFDLSLAQQIYAGADFFLMPSSFEPCGLGQMIAMRYGAVPLARQTGGLKDTIINNKTGLLFQKYTVSEMKKILKKAIKIYQHPAKMKKLVVRGMKEDFSWQASAEKYLKLYQKLK</sequence>
<feature type="domain" description="Starch synthase catalytic" evidence="9">
    <location>
        <begin position="8"/>
        <end position="259"/>
    </location>
</feature>
<dbReference type="EMBL" id="PCWQ01000012">
    <property type="protein sequence ID" value="PIR06621.1"/>
    <property type="molecule type" value="Genomic_DNA"/>
</dbReference>
<proteinExistence type="inferred from homology"/>
<protein>
    <recommendedName>
        <fullName evidence="7">Glycogen synthase</fullName>
        <ecNumber evidence="7">2.4.1.21</ecNumber>
    </recommendedName>
    <alternativeName>
        <fullName evidence="7">Starch [bacterial glycogen] synthase</fullName>
    </alternativeName>
</protein>
<organism evidence="10 11">
    <name type="scientific">Candidatus Komeilibacteria bacterium CG11_big_fil_rev_8_21_14_0_20_36_20</name>
    <dbReference type="NCBI Taxonomy" id="1974477"/>
    <lineage>
        <taxon>Bacteria</taxon>
        <taxon>Candidatus Komeiliibacteriota</taxon>
    </lineage>
</organism>
<comment type="caution">
    <text evidence="10">The sequence shown here is derived from an EMBL/GenBank/DDBJ whole genome shotgun (WGS) entry which is preliminary data.</text>
</comment>
<dbReference type="InterPro" id="IPR013534">
    <property type="entry name" value="Starch_synth_cat_dom"/>
</dbReference>
<dbReference type="SUPFAM" id="SSF53756">
    <property type="entry name" value="UDP-Glycosyltransferase/glycogen phosphorylase"/>
    <property type="match status" value="1"/>
</dbReference>
<evidence type="ECO:0000256" key="5">
    <source>
        <dbReference type="ARBA" id="ARBA00022679"/>
    </source>
</evidence>
<gene>
    <name evidence="7" type="primary">glgA</name>
    <name evidence="10" type="ORF">COV55_03800</name>
</gene>
<dbReference type="PANTHER" id="PTHR45825">
    <property type="entry name" value="GRANULE-BOUND STARCH SYNTHASE 1, CHLOROPLASTIC/AMYLOPLASTIC"/>
    <property type="match status" value="1"/>
</dbReference>
<evidence type="ECO:0000256" key="6">
    <source>
        <dbReference type="ARBA" id="ARBA00023056"/>
    </source>
</evidence>
<evidence type="ECO:0000256" key="1">
    <source>
        <dbReference type="ARBA" id="ARBA00001478"/>
    </source>
</evidence>
<reference evidence="10 11" key="1">
    <citation type="submission" date="2017-09" db="EMBL/GenBank/DDBJ databases">
        <title>Depth-based differentiation of microbial function through sediment-hosted aquifers and enrichment of novel symbionts in the deep terrestrial subsurface.</title>
        <authorList>
            <person name="Probst A.J."/>
            <person name="Ladd B."/>
            <person name="Jarett J.K."/>
            <person name="Geller-Mcgrath D.E."/>
            <person name="Sieber C.M."/>
            <person name="Emerson J.B."/>
            <person name="Anantharaman K."/>
            <person name="Thomas B.C."/>
            <person name="Malmstrom R."/>
            <person name="Stieglmeier M."/>
            <person name="Klingl A."/>
            <person name="Woyke T."/>
            <person name="Ryan C.M."/>
            <person name="Banfield J.F."/>
        </authorList>
    </citation>
    <scope>NUCLEOTIDE SEQUENCE [LARGE SCALE GENOMIC DNA]</scope>
    <source>
        <strain evidence="10">CG11_big_fil_rev_8_21_14_0_20_36_20</strain>
    </source>
</reference>
<dbReference type="GO" id="GO:0005978">
    <property type="term" value="P:glycogen biosynthetic process"/>
    <property type="evidence" value="ECO:0007669"/>
    <property type="project" value="UniProtKB-UniRule"/>
</dbReference>
<dbReference type="Pfam" id="PF00534">
    <property type="entry name" value="Glycos_transf_1"/>
    <property type="match status" value="1"/>
</dbReference>
<evidence type="ECO:0000259" key="8">
    <source>
        <dbReference type="Pfam" id="PF00534"/>
    </source>
</evidence>
<dbReference type="Gene3D" id="3.40.50.2000">
    <property type="entry name" value="Glycogen Phosphorylase B"/>
    <property type="match status" value="2"/>
</dbReference>
<evidence type="ECO:0000256" key="4">
    <source>
        <dbReference type="ARBA" id="ARBA00022676"/>
    </source>
</evidence>
<dbReference type="HAMAP" id="MF_00484">
    <property type="entry name" value="Glycogen_synth"/>
    <property type="match status" value="1"/>
</dbReference>
<evidence type="ECO:0000256" key="3">
    <source>
        <dbReference type="ARBA" id="ARBA00010281"/>
    </source>
</evidence>
<keyword evidence="5 7" id="KW-0808">Transferase</keyword>
<dbReference type="CDD" id="cd03791">
    <property type="entry name" value="GT5_Glycogen_synthase_DULL1-like"/>
    <property type="match status" value="1"/>
</dbReference>
<dbReference type="NCBIfam" id="TIGR02095">
    <property type="entry name" value="glgA"/>
    <property type="match status" value="1"/>
</dbReference>
<dbReference type="EC" id="2.4.1.21" evidence="7"/>
<dbReference type="GO" id="GO:0009011">
    <property type="term" value="F:alpha-1,4-glucan glucosyltransferase (ADP-glucose donor) activity"/>
    <property type="evidence" value="ECO:0007669"/>
    <property type="project" value="UniProtKB-UniRule"/>
</dbReference>